<dbReference type="Proteomes" id="UP000233220">
    <property type="component" value="Unplaced"/>
</dbReference>
<dbReference type="GeneTree" id="ENSGT00940000153216"/>
<name>A0A2K6TCQ0_SAIBB</name>
<protein>
    <submittedName>
        <fullName evidence="2">Chymotrypsin C</fullName>
    </submittedName>
</protein>
<reference evidence="2" key="2">
    <citation type="submission" date="2025-09" db="UniProtKB">
        <authorList>
            <consortium name="Ensembl"/>
        </authorList>
    </citation>
    <scope>IDENTIFICATION</scope>
</reference>
<dbReference type="AlphaFoldDB" id="A0A2K6TCQ0"/>
<evidence type="ECO:0000256" key="1">
    <source>
        <dbReference type="SAM" id="SignalP"/>
    </source>
</evidence>
<evidence type="ECO:0000313" key="3">
    <source>
        <dbReference type="Proteomes" id="UP000233220"/>
    </source>
</evidence>
<reference evidence="2" key="1">
    <citation type="submission" date="2025-08" db="UniProtKB">
        <authorList>
            <consortium name="Ensembl"/>
        </authorList>
    </citation>
    <scope>IDENTIFICATION</scope>
</reference>
<keyword evidence="1" id="KW-0732">Signal</keyword>
<gene>
    <name evidence="2" type="primary">CTRC</name>
</gene>
<sequence>MLGVTVTVVAALLACATPGPTVWAWERTIWRWKMRKDPCLWVWTPSTSTRNGTPSWCATTLPSSSLQSTWS</sequence>
<proteinExistence type="predicted"/>
<organism evidence="2 3">
    <name type="scientific">Saimiri boliviensis boliviensis</name>
    <name type="common">Bolivian squirrel monkey</name>
    <dbReference type="NCBI Taxonomy" id="39432"/>
    <lineage>
        <taxon>Eukaryota</taxon>
        <taxon>Metazoa</taxon>
        <taxon>Chordata</taxon>
        <taxon>Craniata</taxon>
        <taxon>Vertebrata</taxon>
        <taxon>Euteleostomi</taxon>
        <taxon>Mammalia</taxon>
        <taxon>Eutheria</taxon>
        <taxon>Euarchontoglires</taxon>
        <taxon>Primates</taxon>
        <taxon>Haplorrhini</taxon>
        <taxon>Platyrrhini</taxon>
        <taxon>Cebidae</taxon>
        <taxon>Saimiriinae</taxon>
        <taxon>Saimiri</taxon>
    </lineage>
</organism>
<keyword evidence="3" id="KW-1185">Reference proteome</keyword>
<feature type="chain" id="PRO_5014387020" evidence="1">
    <location>
        <begin position="25"/>
        <end position="71"/>
    </location>
</feature>
<evidence type="ECO:0000313" key="2">
    <source>
        <dbReference type="Ensembl" id="ENSSBOP00000017418.1"/>
    </source>
</evidence>
<accession>A0A2K6TCQ0</accession>
<dbReference type="Ensembl" id="ENSSBOT00000034230.1">
    <property type="protein sequence ID" value="ENSSBOP00000017418.1"/>
    <property type="gene ID" value="ENSSBOG00000025369.1"/>
</dbReference>
<feature type="signal peptide" evidence="1">
    <location>
        <begin position="1"/>
        <end position="24"/>
    </location>
</feature>